<dbReference type="FunFam" id="3.30.70.330:FF:000169">
    <property type="entry name" value="protein alan shepard isoform X4"/>
    <property type="match status" value="1"/>
</dbReference>
<feature type="compositionally biased region" description="Low complexity" evidence="4">
    <location>
        <begin position="12"/>
        <end position="27"/>
    </location>
</feature>
<feature type="compositionally biased region" description="Low complexity" evidence="4">
    <location>
        <begin position="614"/>
        <end position="633"/>
    </location>
</feature>
<dbReference type="InterPro" id="IPR012677">
    <property type="entry name" value="Nucleotide-bd_a/b_plait_sf"/>
</dbReference>
<dbReference type="OrthoDB" id="271725at2759"/>
<organism evidence="6 7">
    <name type="scientific">Acanthaster planci</name>
    <name type="common">Crown-of-thorns starfish</name>
    <dbReference type="NCBI Taxonomy" id="133434"/>
    <lineage>
        <taxon>Eukaryota</taxon>
        <taxon>Metazoa</taxon>
        <taxon>Echinodermata</taxon>
        <taxon>Eleutherozoa</taxon>
        <taxon>Asterozoa</taxon>
        <taxon>Asteroidea</taxon>
        <taxon>Valvatacea</taxon>
        <taxon>Valvatida</taxon>
        <taxon>Acanthasteridae</taxon>
        <taxon>Acanthaster</taxon>
    </lineage>
</organism>
<evidence type="ECO:0000256" key="2">
    <source>
        <dbReference type="ARBA" id="ARBA00022884"/>
    </source>
</evidence>
<evidence type="ECO:0000256" key="4">
    <source>
        <dbReference type="SAM" id="MobiDB-lite"/>
    </source>
</evidence>
<evidence type="ECO:0000256" key="3">
    <source>
        <dbReference type="PROSITE-ProRule" id="PRU00176"/>
    </source>
</evidence>
<dbReference type="Pfam" id="PF00076">
    <property type="entry name" value="RRM_1"/>
    <property type="match status" value="2"/>
</dbReference>
<feature type="compositionally biased region" description="Polar residues" evidence="4">
    <location>
        <begin position="597"/>
        <end position="607"/>
    </location>
</feature>
<feature type="region of interest" description="Disordered" evidence="4">
    <location>
        <begin position="182"/>
        <end position="260"/>
    </location>
</feature>
<dbReference type="KEGG" id="aplc:110973566"/>
<keyword evidence="2 3" id="KW-0694">RNA-binding</keyword>
<keyword evidence="6" id="KW-1185">Reference proteome</keyword>
<feature type="domain" description="RRM" evidence="5">
    <location>
        <begin position="343"/>
        <end position="423"/>
    </location>
</feature>
<dbReference type="GeneID" id="110973566"/>
<dbReference type="RefSeq" id="XP_022080159.1">
    <property type="nucleotide sequence ID" value="XM_022224467.1"/>
</dbReference>
<dbReference type="InterPro" id="IPR035979">
    <property type="entry name" value="RBD_domain_sf"/>
</dbReference>
<protein>
    <submittedName>
        <fullName evidence="7">RNA-binding motif, single-stranded-interacting protein 1-like isoform X1</fullName>
    </submittedName>
</protein>
<name>A0A8B7XH86_ACAPL</name>
<dbReference type="Proteomes" id="UP000694845">
    <property type="component" value="Unplaced"/>
</dbReference>
<reference evidence="7" key="1">
    <citation type="submission" date="2025-08" db="UniProtKB">
        <authorList>
            <consortium name="RefSeq"/>
        </authorList>
    </citation>
    <scope>IDENTIFICATION</scope>
</reference>
<dbReference type="GO" id="GO:0003723">
    <property type="term" value="F:RNA binding"/>
    <property type="evidence" value="ECO:0007669"/>
    <property type="project" value="UniProtKB-UniRule"/>
</dbReference>
<evidence type="ECO:0000259" key="5">
    <source>
        <dbReference type="PROSITE" id="PS50102"/>
    </source>
</evidence>
<feature type="compositionally biased region" description="Low complexity" evidence="4">
    <location>
        <begin position="229"/>
        <end position="255"/>
    </location>
</feature>
<feature type="compositionally biased region" description="Low complexity" evidence="4">
    <location>
        <begin position="182"/>
        <end position="195"/>
    </location>
</feature>
<dbReference type="PROSITE" id="PS50102">
    <property type="entry name" value="RRM"/>
    <property type="match status" value="2"/>
</dbReference>
<evidence type="ECO:0000256" key="1">
    <source>
        <dbReference type="ARBA" id="ARBA00022737"/>
    </source>
</evidence>
<dbReference type="SMART" id="SM00360">
    <property type="entry name" value="RRM"/>
    <property type="match status" value="2"/>
</dbReference>
<keyword evidence="1" id="KW-0677">Repeat</keyword>
<dbReference type="InterPro" id="IPR000504">
    <property type="entry name" value="RRM_dom"/>
</dbReference>
<feature type="domain" description="RRM" evidence="5">
    <location>
        <begin position="264"/>
        <end position="337"/>
    </location>
</feature>
<dbReference type="CDD" id="cd12244">
    <property type="entry name" value="RRM2_MSSP"/>
    <property type="match status" value="1"/>
</dbReference>
<dbReference type="AlphaFoldDB" id="A0A8B7XH86"/>
<feature type="region of interest" description="Disordered" evidence="4">
    <location>
        <begin position="591"/>
        <end position="633"/>
    </location>
</feature>
<dbReference type="PRINTS" id="PR00961">
    <property type="entry name" value="HUDSXLRNA"/>
</dbReference>
<dbReference type="GO" id="GO:1990904">
    <property type="term" value="C:ribonucleoprotein complex"/>
    <property type="evidence" value="ECO:0007669"/>
    <property type="project" value="InterPro"/>
</dbReference>
<sequence length="633" mass="68200">MSNPPQGHQHHSQPTSPSSSAAPTSSHEGLVGSPTAPPSSQQPTSVHEGEQPVQSGRVGHNGESTSSPAIVDGAYDSDRGNGIASTGSDDRKLTQQNRSVTVLKSRTSPSLAAAPVTYTVRPIPQHHLSQQQQRIPYIAKRAMSPQTHHPIVWQNQAAVAAAAAASQGWTQFFPRPAVVPQGVPQSVSPHGAPRYQPQPAPQPYPAYTSHTPPTGTYPPVRTMPPPSPASNTGSAGSSGSSSQQHSPHSQSSQSSYGNDKLSKTNLYIRGLPTHTTDENLVSLCQHYGKIISTKAIMDKQTNKCKGYGFVDFDSAAAAQKAVVALQSQGILAQMAKQQEQDPTNLYISNLPKSYDEKELENMLSPYGHVISTRILRDSQTQLSRGVGFARMESKEKCEEVIKRFNGYIVPGQHDPLLCKFADGGVKKRNQFNKQQQTTTPTIWTAQRPDQGQLSYDSAVYQRNGHNLSNAVVTQMVPAPFVGSQQIGYSVQPSNPGWMTQAATPYIVPQQHLTPVSSHMGTSIITQSPTMEQPLTVPNTGMMPQIAQQMSHLQLQPQYMHAGSYVGQQAYQHGTTMLQPVAVEDVSGVTVQAPDASPHTSNQSSPQEQVEDVHGQGQPQQYYAAAPVVTAHAK</sequence>
<accession>A0A8B7XH86</accession>
<dbReference type="SUPFAM" id="SSF54928">
    <property type="entry name" value="RNA-binding domain, RBD"/>
    <property type="match status" value="2"/>
</dbReference>
<feature type="compositionally biased region" description="Polar residues" evidence="4">
    <location>
        <begin position="94"/>
        <end position="106"/>
    </location>
</feature>
<evidence type="ECO:0000313" key="6">
    <source>
        <dbReference type="Proteomes" id="UP000694845"/>
    </source>
</evidence>
<evidence type="ECO:0000313" key="7">
    <source>
        <dbReference type="RefSeq" id="XP_022080159.1"/>
    </source>
</evidence>
<dbReference type="PANTHER" id="PTHR24012">
    <property type="entry name" value="RNA BINDING PROTEIN"/>
    <property type="match status" value="1"/>
</dbReference>
<feature type="region of interest" description="Disordered" evidence="4">
    <location>
        <begin position="1"/>
        <end position="106"/>
    </location>
</feature>
<dbReference type="Gene3D" id="3.30.70.330">
    <property type="match status" value="2"/>
</dbReference>
<gene>
    <name evidence="7" type="primary">LOC110973566</name>
</gene>
<dbReference type="FunFam" id="3.30.70.330:FF:000012">
    <property type="entry name" value="RNA-binding motif, single-stranded-interacting protein 3 isoform 1"/>
    <property type="match status" value="1"/>
</dbReference>
<dbReference type="InterPro" id="IPR002343">
    <property type="entry name" value="Hud_Sxl_RNA"/>
</dbReference>
<proteinExistence type="predicted"/>